<evidence type="ECO:0000313" key="2">
    <source>
        <dbReference type="Proteomes" id="UP000008311"/>
    </source>
</evidence>
<sequence length="56" mass="6008">MADWPLGNSWGSMLASGSWDYQSVTACSFIVCSDQFVKIQKGVVLISIAGNRGVLL</sequence>
<protein>
    <submittedName>
        <fullName evidence="1">Uncharacterized protein</fullName>
    </submittedName>
</protein>
<evidence type="ECO:0000313" key="1">
    <source>
        <dbReference type="EMBL" id="EEF31296.1"/>
    </source>
</evidence>
<proteinExistence type="predicted"/>
<dbReference type="EMBL" id="EQ974254">
    <property type="protein sequence ID" value="EEF31296.1"/>
    <property type="molecule type" value="Genomic_DNA"/>
</dbReference>
<accession>B9SYL3</accession>
<reference evidence="2" key="1">
    <citation type="journal article" date="2010" name="Nat. Biotechnol.">
        <title>Draft genome sequence of the oilseed species Ricinus communis.</title>
        <authorList>
            <person name="Chan A.P."/>
            <person name="Crabtree J."/>
            <person name="Zhao Q."/>
            <person name="Lorenzi H."/>
            <person name="Orvis J."/>
            <person name="Puiu D."/>
            <person name="Melake-Berhan A."/>
            <person name="Jones K.M."/>
            <person name="Redman J."/>
            <person name="Chen G."/>
            <person name="Cahoon E.B."/>
            <person name="Gedil M."/>
            <person name="Stanke M."/>
            <person name="Haas B.J."/>
            <person name="Wortman J.R."/>
            <person name="Fraser-Liggett C.M."/>
            <person name="Ravel J."/>
            <person name="Rabinowicz P.D."/>
        </authorList>
    </citation>
    <scope>NUCLEOTIDE SEQUENCE [LARGE SCALE GENOMIC DNA]</scope>
    <source>
        <strain evidence="2">cv. Hale</strain>
    </source>
</reference>
<name>B9SYL3_RICCO</name>
<gene>
    <name evidence="1" type="ORF">RCOM_1416880</name>
</gene>
<organism evidence="1 2">
    <name type="scientific">Ricinus communis</name>
    <name type="common">Castor bean</name>
    <dbReference type="NCBI Taxonomy" id="3988"/>
    <lineage>
        <taxon>Eukaryota</taxon>
        <taxon>Viridiplantae</taxon>
        <taxon>Streptophyta</taxon>
        <taxon>Embryophyta</taxon>
        <taxon>Tracheophyta</taxon>
        <taxon>Spermatophyta</taxon>
        <taxon>Magnoliopsida</taxon>
        <taxon>eudicotyledons</taxon>
        <taxon>Gunneridae</taxon>
        <taxon>Pentapetalae</taxon>
        <taxon>rosids</taxon>
        <taxon>fabids</taxon>
        <taxon>Malpighiales</taxon>
        <taxon>Euphorbiaceae</taxon>
        <taxon>Acalyphoideae</taxon>
        <taxon>Acalypheae</taxon>
        <taxon>Ricinus</taxon>
    </lineage>
</organism>
<dbReference type="AlphaFoldDB" id="B9SYL3"/>
<dbReference type="InParanoid" id="B9SYL3"/>
<dbReference type="Proteomes" id="UP000008311">
    <property type="component" value="Unassembled WGS sequence"/>
</dbReference>
<keyword evidence="2" id="KW-1185">Reference proteome</keyword>